<evidence type="ECO:0000256" key="1">
    <source>
        <dbReference type="SAM" id="MobiDB-lite"/>
    </source>
</evidence>
<feature type="region of interest" description="Disordered" evidence="1">
    <location>
        <begin position="177"/>
        <end position="199"/>
    </location>
</feature>
<dbReference type="AlphaFoldDB" id="A0A0U3MBP6"/>
<protein>
    <submittedName>
        <fullName evidence="2">Uncharacterized protein</fullName>
    </submittedName>
</protein>
<gene>
    <name evidence="2" type="ORF">RD2015_1624</name>
</gene>
<feature type="region of interest" description="Disordered" evidence="1">
    <location>
        <begin position="58"/>
        <end position="164"/>
    </location>
</feature>
<sequence>MLVLDTPPRWRGMLAVVAVHALLLVWLGQTHRALPSAQELRPTRQPTSTVKMVTIQLSPLRHREATPTPTPVPSAREPQRPARQRPLATDTARATAEVDAAPLAAKAASTATKASTARTAPAPEPLAVDARKPPASAPESLPQPAAQSALQSPSPAASGPSGRELMDGAATRLAIRQSTRGTPLLSERADQASQAPERLDASARLGREIKEAGHGDCLKGEYAGGGMGLLSAPFLLLAKARGQCAK</sequence>
<dbReference type="EMBL" id="CP013729">
    <property type="protein sequence ID" value="ALV06109.1"/>
    <property type="molecule type" value="Genomic_DNA"/>
</dbReference>
<feature type="compositionally biased region" description="Low complexity" evidence="1">
    <location>
        <begin position="140"/>
        <end position="162"/>
    </location>
</feature>
<dbReference type="KEGG" id="rdp:RD2015_1624"/>
<dbReference type="STRING" id="76731.RD2015_1624"/>
<keyword evidence="3" id="KW-1185">Reference proteome</keyword>
<organism evidence="2 3">
    <name type="scientific">Roseateles depolymerans</name>
    <dbReference type="NCBI Taxonomy" id="76731"/>
    <lineage>
        <taxon>Bacteria</taxon>
        <taxon>Pseudomonadati</taxon>
        <taxon>Pseudomonadota</taxon>
        <taxon>Betaproteobacteria</taxon>
        <taxon>Burkholderiales</taxon>
        <taxon>Sphaerotilaceae</taxon>
        <taxon>Roseateles</taxon>
    </lineage>
</organism>
<accession>A0A0U3MBP6</accession>
<feature type="compositionally biased region" description="Low complexity" evidence="1">
    <location>
        <begin position="100"/>
        <end position="121"/>
    </location>
</feature>
<reference evidence="2 3" key="1">
    <citation type="submission" date="2015-12" db="EMBL/GenBank/DDBJ databases">
        <title>Complete genome of Roseateles depolymerans KCTC 42856.</title>
        <authorList>
            <person name="Kim K.M."/>
        </authorList>
    </citation>
    <scope>NUCLEOTIDE SEQUENCE [LARGE SCALE GENOMIC DNA]</scope>
    <source>
        <strain evidence="2 3">KCTC 42856</strain>
    </source>
</reference>
<evidence type="ECO:0000313" key="2">
    <source>
        <dbReference type="EMBL" id="ALV06109.1"/>
    </source>
</evidence>
<proteinExistence type="predicted"/>
<evidence type="ECO:0000313" key="3">
    <source>
        <dbReference type="Proteomes" id="UP000060699"/>
    </source>
</evidence>
<name>A0A0U3MBP6_9BURK</name>
<dbReference type="Proteomes" id="UP000060699">
    <property type="component" value="Chromosome"/>
</dbReference>